<evidence type="ECO:0000313" key="3">
    <source>
        <dbReference type="EMBL" id="GEU51783.1"/>
    </source>
</evidence>
<feature type="compositionally biased region" description="Basic and acidic residues" evidence="2">
    <location>
        <begin position="983"/>
        <end position="997"/>
    </location>
</feature>
<feature type="region of interest" description="Disordered" evidence="2">
    <location>
        <begin position="957"/>
        <end position="1081"/>
    </location>
</feature>
<comment type="caution">
    <text evidence="3">The sequence shown here is derived from an EMBL/GenBank/DDBJ whole genome shotgun (WGS) entry which is preliminary data.</text>
</comment>
<feature type="compositionally biased region" description="Basic and acidic residues" evidence="2">
    <location>
        <begin position="1051"/>
        <end position="1081"/>
    </location>
</feature>
<feature type="compositionally biased region" description="Basic residues" evidence="2">
    <location>
        <begin position="424"/>
        <end position="444"/>
    </location>
</feature>
<feature type="region of interest" description="Disordered" evidence="2">
    <location>
        <begin position="345"/>
        <end position="383"/>
    </location>
</feature>
<dbReference type="AlphaFoldDB" id="A0A6L2KQG3"/>
<feature type="compositionally biased region" description="Polar residues" evidence="2">
    <location>
        <begin position="372"/>
        <end position="383"/>
    </location>
</feature>
<protein>
    <submittedName>
        <fullName evidence="3">Putative reverse transcriptase domain-containing protein</fullName>
    </submittedName>
</protein>
<dbReference type="GO" id="GO:0003964">
    <property type="term" value="F:RNA-directed DNA polymerase activity"/>
    <property type="evidence" value="ECO:0007669"/>
    <property type="project" value="UniProtKB-KW"/>
</dbReference>
<sequence length="1081" mass="122704">ESSHKTHLERHEEQIETILNHLDELPLKHIEQVEEKIEGLGNGRVIIQQDFDQLETKLQEARNQISRFQKEQIRNDDEIFLAHVRTSTLEILIEDIQRTSTSTAPAMTQAAIRKLVADSVAAALEAQAATMTNTDNTNRNTRPRETPVARKYSYKEFMSCQPFNFKGTKGAVSLICWFEQTESVFSRSNYTEDCKVKFATGTLTEEALSWWNSFSQPIGIESIKGNVTALKPQTLEEVITITQRGCQVFIAQVMEKKSDEKRLEDIPIVREFPEVLPEDLPVLPPVRQVEFQIDLIPGAAPVAQVPYMLALSEMQELSDQLQEHVIDSQEIHVNPTKIEAVKNWASPTTPTERQAAKVHSPSSEIPVEESITTPSNDPLPSGEDSIQLNELMIFYTNLQQQVLDLEEVKIAQAKEIAKLNKRVKKLEKRRKSRPTGLRRLKKVGSSKQVESFKEKDSLGAQEDASKQGRGIEDINQDAKIALVDKAQGRMHDADMFGVDDLEGNEVIVDVREKIVEKEVSTVDPVTTADEVVTAASVEDSVALTTVTTVDVARKLEAKIRNEMKEEERIAREKDKANRAVIEEWDDVQATIDTDRQLAKQIQAQEREQLSIEERSKLLAELIKSRRKYFAAKRAEEIRNKPPTKAHQKSLMCTYIRNMEGFKECRGKPKENSSRKLKRCLEIVPEDDDDVAIEATPLSFKSHTIVDYNIYREGKKSYFKIIRADGNSQNYLTFRTMFKDFNREDLEVLRSIIKERYAYPGWNGGIRISHICVSVTNVPPTDNEIISMMNVDFPHEEPSNQTPLLLTVPVTVIPETSTAATTTIPPPIPPFNSQLGTRLGDSIQKDLQSYTTKFKNEAQAKKIRYIDLIEKSVKDIINNEVKTQLHQILPNEVSNFATFMIESTVIESLKYILIDKIEKNQLNLTADERKELYNALVNSYNVDKELFLVYGKAVSLKRGREDNDKDEDPPAGSDQRMKRRKTRKDAESSKGSKSKESKSTSSPKGTTHSQPKSSGKSTQAEEPIHIVDDIEVQQNQGQDMGNIDDQPNVEATPKHDWFKKPERPLTPDSDWKVGKYVDFRPP</sequence>
<feature type="compositionally biased region" description="Basic and acidic residues" evidence="2">
    <location>
        <begin position="450"/>
        <end position="471"/>
    </location>
</feature>
<evidence type="ECO:0000256" key="1">
    <source>
        <dbReference type="SAM" id="Coils"/>
    </source>
</evidence>
<proteinExistence type="predicted"/>
<evidence type="ECO:0000256" key="2">
    <source>
        <dbReference type="SAM" id="MobiDB-lite"/>
    </source>
</evidence>
<feature type="non-terminal residue" evidence="3">
    <location>
        <position position="1"/>
    </location>
</feature>
<keyword evidence="3" id="KW-0548">Nucleotidyltransferase</keyword>
<reference evidence="3" key="1">
    <citation type="journal article" date="2019" name="Sci. Rep.">
        <title>Draft genome of Tanacetum cinerariifolium, the natural source of mosquito coil.</title>
        <authorList>
            <person name="Yamashiro T."/>
            <person name="Shiraishi A."/>
            <person name="Satake H."/>
            <person name="Nakayama K."/>
        </authorList>
    </citation>
    <scope>NUCLEOTIDE SEQUENCE</scope>
</reference>
<dbReference type="InterPro" id="IPR032567">
    <property type="entry name" value="RTL1-rel"/>
</dbReference>
<dbReference type="PANTHER" id="PTHR15503:SF45">
    <property type="entry name" value="RNA-DIRECTED DNA POLYMERASE HOMOLOG"/>
    <property type="match status" value="1"/>
</dbReference>
<keyword evidence="3" id="KW-0695">RNA-directed DNA polymerase</keyword>
<accession>A0A6L2KQG3</accession>
<gene>
    <name evidence="3" type="ORF">Tci_023761</name>
</gene>
<feature type="region of interest" description="Disordered" evidence="2">
    <location>
        <begin position="424"/>
        <end position="471"/>
    </location>
</feature>
<keyword evidence="3" id="KW-0808">Transferase</keyword>
<keyword evidence="1" id="KW-0175">Coiled coil</keyword>
<organism evidence="3">
    <name type="scientific">Tanacetum cinerariifolium</name>
    <name type="common">Dalmatian daisy</name>
    <name type="synonym">Chrysanthemum cinerariifolium</name>
    <dbReference type="NCBI Taxonomy" id="118510"/>
    <lineage>
        <taxon>Eukaryota</taxon>
        <taxon>Viridiplantae</taxon>
        <taxon>Streptophyta</taxon>
        <taxon>Embryophyta</taxon>
        <taxon>Tracheophyta</taxon>
        <taxon>Spermatophyta</taxon>
        <taxon>Magnoliopsida</taxon>
        <taxon>eudicotyledons</taxon>
        <taxon>Gunneridae</taxon>
        <taxon>Pentapetalae</taxon>
        <taxon>asterids</taxon>
        <taxon>campanulids</taxon>
        <taxon>Asterales</taxon>
        <taxon>Asteraceae</taxon>
        <taxon>Asteroideae</taxon>
        <taxon>Anthemideae</taxon>
        <taxon>Anthemidinae</taxon>
        <taxon>Tanacetum</taxon>
    </lineage>
</organism>
<dbReference type="PANTHER" id="PTHR15503">
    <property type="entry name" value="LDOC1 RELATED"/>
    <property type="match status" value="1"/>
</dbReference>
<name>A0A6L2KQG3_TANCI</name>
<feature type="compositionally biased region" description="Low complexity" evidence="2">
    <location>
        <begin position="360"/>
        <end position="371"/>
    </location>
</feature>
<feature type="coiled-coil region" evidence="1">
    <location>
        <begin position="552"/>
        <end position="579"/>
    </location>
</feature>
<dbReference type="EMBL" id="BKCJ010002919">
    <property type="protein sequence ID" value="GEU51783.1"/>
    <property type="molecule type" value="Genomic_DNA"/>
</dbReference>
<feature type="coiled-coil region" evidence="1">
    <location>
        <begin position="44"/>
        <end position="71"/>
    </location>
</feature>
<feature type="compositionally biased region" description="Polar residues" evidence="2">
    <location>
        <begin position="1006"/>
        <end position="1019"/>
    </location>
</feature>